<name>A0A382YNH9_9ZZZZ</name>
<evidence type="ECO:0008006" key="2">
    <source>
        <dbReference type="Google" id="ProtNLM"/>
    </source>
</evidence>
<feature type="non-terminal residue" evidence="1">
    <location>
        <position position="51"/>
    </location>
</feature>
<organism evidence="1">
    <name type="scientific">marine metagenome</name>
    <dbReference type="NCBI Taxonomy" id="408172"/>
    <lineage>
        <taxon>unclassified sequences</taxon>
        <taxon>metagenomes</taxon>
        <taxon>ecological metagenomes</taxon>
    </lineage>
</organism>
<proteinExistence type="predicted"/>
<accession>A0A382YNH9</accession>
<evidence type="ECO:0000313" key="1">
    <source>
        <dbReference type="EMBL" id="SVD84571.1"/>
    </source>
</evidence>
<protein>
    <recommendedName>
        <fullName evidence="2">Bacterial type II secretion system protein E domain-containing protein</fullName>
    </recommendedName>
</protein>
<dbReference type="AlphaFoldDB" id="A0A382YNH9"/>
<gene>
    <name evidence="1" type="ORF">METZ01_LOCUS437425</name>
</gene>
<reference evidence="1" key="1">
    <citation type="submission" date="2018-05" db="EMBL/GenBank/DDBJ databases">
        <authorList>
            <person name="Lanie J.A."/>
            <person name="Ng W.-L."/>
            <person name="Kazmierczak K.M."/>
            <person name="Andrzejewski T.M."/>
            <person name="Davidsen T.M."/>
            <person name="Wayne K.J."/>
            <person name="Tettelin H."/>
            <person name="Glass J.I."/>
            <person name="Rusch D."/>
            <person name="Podicherti R."/>
            <person name="Tsui H.-C.T."/>
            <person name="Winkler M.E."/>
        </authorList>
    </citation>
    <scope>NUCLEOTIDE SEQUENCE</scope>
</reference>
<dbReference type="Gene3D" id="3.30.450.90">
    <property type="match status" value="1"/>
</dbReference>
<sequence length="51" mass="5611">MELTELLAFAVKNGASDIHLTAGLPPMIRIDGDIKRVKVDALDEAFVREMV</sequence>
<dbReference type="EMBL" id="UINC01177114">
    <property type="protein sequence ID" value="SVD84571.1"/>
    <property type="molecule type" value="Genomic_DNA"/>
</dbReference>